<evidence type="ECO:0000313" key="5">
    <source>
        <dbReference type="Proteomes" id="UP000053647"/>
    </source>
</evidence>
<dbReference type="Proteomes" id="UP000053647">
    <property type="component" value="Unassembled WGS sequence"/>
</dbReference>
<dbReference type="AlphaFoldDB" id="A0A0C9T0U9"/>
<evidence type="ECO:0000256" key="1">
    <source>
        <dbReference type="ARBA" id="ARBA00022574"/>
    </source>
</evidence>
<dbReference type="PROSITE" id="PS50082">
    <property type="entry name" value="WD_REPEATS_2"/>
    <property type="match status" value="4"/>
</dbReference>
<dbReference type="InterPro" id="IPR019775">
    <property type="entry name" value="WD40_repeat_CS"/>
</dbReference>
<feature type="repeat" description="WD" evidence="3">
    <location>
        <begin position="1"/>
        <end position="32"/>
    </location>
</feature>
<dbReference type="PANTHER" id="PTHR19848:SF8">
    <property type="entry name" value="F-BOX AND WD REPEAT DOMAIN CONTAINING 7"/>
    <property type="match status" value="1"/>
</dbReference>
<feature type="repeat" description="WD" evidence="3">
    <location>
        <begin position="43"/>
        <end position="74"/>
    </location>
</feature>
<dbReference type="HOGENOM" id="CLU_000288_57_33_1"/>
<name>A0A0C9T0U9_PAXIN</name>
<reference evidence="5" key="2">
    <citation type="submission" date="2015-01" db="EMBL/GenBank/DDBJ databases">
        <title>Evolutionary Origins and Diversification of the Mycorrhizal Mutualists.</title>
        <authorList>
            <consortium name="DOE Joint Genome Institute"/>
            <consortium name="Mycorrhizal Genomics Consortium"/>
            <person name="Kohler A."/>
            <person name="Kuo A."/>
            <person name="Nagy L.G."/>
            <person name="Floudas D."/>
            <person name="Copeland A."/>
            <person name="Barry K.W."/>
            <person name="Cichocki N."/>
            <person name="Veneault-Fourrey C."/>
            <person name="LaButti K."/>
            <person name="Lindquist E.A."/>
            <person name="Lipzen A."/>
            <person name="Lundell T."/>
            <person name="Morin E."/>
            <person name="Murat C."/>
            <person name="Riley R."/>
            <person name="Ohm R."/>
            <person name="Sun H."/>
            <person name="Tunlid A."/>
            <person name="Henrissat B."/>
            <person name="Grigoriev I.V."/>
            <person name="Hibbett D.S."/>
            <person name="Martin F."/>
        </authorList>
    </citation>
    <scope>NUCLEOTIDE SEQUENCE [LARGE SCALE GENOMIC DNA]</scope>
    <source>
        <strain evidence="5">ATCC 200175</strain>
    </source>
</reference>
<dbReference type="SMART" id="SM00320">
    <property type="entry name" value="WD40"/>
    <property type="match status" value="7"/>
</dbReference>
<reference evidence="4 5" key="1">
    <citation type="submission" date="2014-06" db="EMBL/GenBank/DDBJ databases">
        <authorList>
            <consortium name="DOE Joint Genome Institute"/>
            <person name="Kuo A."/>
            <person name="Kohler A."/>
            <person name="Nagy L.G."/>
            <person name="Floudas D."/>
            <person name="Copeland A."/>
            <person name="Barry K.W."/>
            <person name="Cichocki N."/>
            <person name="Veneault-Fourrey C."/>
            <person name="LaButti K."/>
            <person name="Lindquist E.A."/>
            <person name="Lipzen A."/>
            <person name="Lundell T."/>
            <person name="Morin E."/>
            <person name="Murat C."/>
            <person name="Sun H."/>
            <person name="Tunlid A."/>
            <person name="Henrissat B."/>
            <person name="Grigoriev I.V."/>
            <person name="Hibbett D.S."/>
            <person name="Martin F."/>
            <person name="Nordberg H.P."/>
            <person name="Cantor M.N."/>
            <person name="Hua S.X."/>
        </authorList>
    </citation>
    <scope>NUCLEOTIDE SEQUENCE [LARGE SCALE GENOMIC DNA]</scope>
    <source>
        <strain evidence="4 5">ATCC 200175</strain>
    </source>
</reference>
<feature type="repeat" description="WD" evidence="3">
    <location>
        <begin position="257"/>
        <end position="290"/>
    </location>
</feature>
<dbReference type="CDD" id="cd00200">
    <property type="entry name" value="WD40"/>
    <property type="match status" value="1"/>
</dbReference>
<keyword evidence="2" id="KW-0677">Repeat</keyword>
<accession>A0A0C9T0U9</accession>
<gene>
    <name evidence="4" type="ORF">PAXINDRAFT_172515</name>
</gene>
<dbReference type="Gene3D" id="2.130.10.10">
    <property type="entry name" value="YVTN repeat-like/Quinoprotein amine dehydrogenase"/>
    <property type="match status" value="2"/>
</dbReference>
<dbReference type="PROSITE" id="PS50294">
    <property type="entry name" value="WD_REPEATS_REGION"/>
    <property type="match status" value="3"/>
</dbReference>
<dbReference type="InterPro" id="IPR015943">
    <property type="entry name" value="WD40/YVTN_repeat-like_dom_sf"/>
</dbReference>
<evidence type="ECO:0000313" key="4">
    <source>
        <dbReference type="EMBL" id="KIJ09350.1"/>
    </source>
</evidence>
<evidence type="ECO:0000256" key="2">
    <source>
        <dbReference type="ARBA" id="ARBA00022737"/>
    </source>
</evidence>
<keyword evidence="1 3" id="KW-0853">WD repeat</keyword>
<organism evidence="4 5">
    <name type="scientific">Paxillus involutus ATCC 200175</name>
    <dbReference type="NCBI Taxonomy" id="664439"/>
    <lineage>
        <taxon>Eukaryota</taxon>
        <taxon>Fungi</taxon>
        <taxon>Dikarya</taxon>
        <taxon>Basidiomycota</taxon>
        <taxon>Agaricomycotina</taxon>
        <taxon>Agaricomycetes</taxon>
        <taxon>Agaricomycetidae</taxon>
        <taxon>Boletales</taxon>
        <taxon>Paxilineae</taxon>
        <taxon>Paxillaceae</taxon>
        <taxon>Paxillus</taxon>
    </lineage>
</organism>
<dbReference type="EMBL" id="KN819472">
    <property type="protein sequence ID" value="KIJ09350.1"/>
    <property type="molecule type" value="Genomic_DNA"/>
</dbReference>
<feature type="repeat" description="WD" evidence="3">
    <location>
        <begin position="215"/>
        <end position="256"/>
    </location>
</feature>
<dbReference type="PRINTS" id="PR00320">
    <property type="entry name" value="GPROTEINBRPT"/>
</dbReference>
<dbReference type="Pfam" id="PF00400">
    <property type="entry name" value="WD40"/>
    <property type="match status" value="5"/>
</dbReference>
<dbReference type="InterPro" id="IPR011047">
    <property type="entry name" value="Quinoprotein_ADH-like_sf"/>
</dbReference>
<dbReference type="PANTHER" id="PTHR19848">
    <property type="entry name" value="WD40 REPEAT PROTEIN"/>
    <property type="match status" value="1"/>
</dbReference>
<evidence type="ECO:0000256" key="3">
    <source>
        <dbReference type="PROSITE-ProRule" id="PRU00221"/>
    </source>
</evidence>
<dbReference type="OrthoDB" id="674604at2759"/>
<feature type="non-terminal residue" evidence="4">
    <location>
        <position position="317"/>
    </location>
</feature>
<protein>
    <submittedName>
        <fullName evidence="4">Unplaced genomic scaffold PAXINscaffold_150, whole genome shotgun sequence</fullName>
    </submittedName>
</protein>
<dbReference type="SUPFAM" id="SSF50998">
    <property type="entry name" value="Quinoprotein alcohol dehydrogenase-like"/>
    <property type="match status" value="1"/>
</dbReference>
<dbReference type="InterPro" id="IPR020472">
    <property type="entry name" value="WD40_PAC1"/>
</dbReference>
<proteinExistence type="predicted"/>
<keyword evidence="5" id="KW-1185">Reference proteome</keyword>
<sequence>MAYLPGGNRLVSSSVDNTIRIWDVENGRQEGTSMKPEDFARGLAVTRDGKRVLSGGDDKRVRLWDVETHHAIGESEGHTGGIWAIALSPNDRLAAIGDTKGKLIITEMKEDGEIIHSIQAGSMNSECQRMFPVVRSVCFSPNGEKVACAVTSAASYTIQVYNIESGELDISIQIPPGTFPCVIWSLDGNQLFSTYSNYTICCWDSKTAAPIGVPWTGHTKTVTTLALSPNGTKIASASCDRTIRFWDSHSGDPIKQLLQHEIDVWVVTFSPSGEFVASGGGDNKISIWRVPWWVNKQKQRFWNSPGPTAVGHYTDRV</sequence>
<dbReference type="InterPro" id="IPR001680">
    <property type="entry name" value="WD40_rpt"/>
</dbReference>
<dbReference type="PROSITE" id="PS00678">
    <property type="entry name" value="WD_REPEATS_1"/>
    <property type="match status" value="2"/>
</dbReference>
<feature type="non-terminal residue" evidence="4">
    <location>
        <position position="1"/>
    </location>
</feature>